<feature type="region of interest" description="Disordered" evidence="2">
    <location>
        <begin position="1"/>
        <end position="27"/>
    </location>
</feature>
<sequence length="274" mass="31085">MSPVSGGDSEEALLQKPERIHPEPTPELEDACEKLLNCDPVIGKPYAYGGWVYRLPNPDGGTSVTHDAEDDRANSLNSHAEAGSPHPEDVGRSLLEPRDQISQLNLLLDSAKSEINDRVEREKRLEEELMAEKAKLEKERARSAQLQEDGRRKVAELEEALAQVEEFTRAKEESFPIDAANWAAFHHTEVARSILTKPEDTMDFFKVMYMEPEGKRMITEIGSYDYRCGQRAERSILYTKHKKRDANFDPDAMKLPALYEEDPSPPFPLEYARA</sequence>
<protein>
    <submittedName>
        <fullName evidence="3">Uncharacterized protein</fullName>
    </submittedName>
</protein>
<keyword evidence="4" id="KW-1185">Reference proteome</keyword>
<evidence type="ECO:0000256" key="1">
    <source>
        <dbReference type="SAM" id="Coils"/>
    </source>
</evidence>
<feature type="region of interest" description="Disordered" evidence="2">
    <location>
        <begin position="54"/>
        <end position="95"/>
    </location>
</feature>
<evidence type="ECO:0000313" key="3">
    <source>
        <dbReference type="EMBL" id="VFQ90173.1"/>
    </source>
</evidence>
<proteinExistence type="predicted"/>
<dbReference type="AlphaFoldDB" id="A0A484MMI4"/>
<name>A0A484MMI4_9ASTE</name>
<reference evidence="3 4" key="1">
    <citation type="submission" date="2018-04" db="EMBL/GenBank/DDBJ databases">
        <authorList>
            <person name="Vogel A."/>
        </authorList>
    </citation>
    <scope>NUCLEOTIDE SEQUENCE [LARGE SCALE GENOMIC DNA]</scope>
</reference>
<gene>
    <name evidence="3" type="ORF">CCAM_LOCUS31949</name>
</gene>
<dbReference type="Proteomes" id="UP000595140">
    <property type="component" value="Unassembled WGS sequence"/>
</dbReference>
<organism evidence="3 4">
    <name type="scientific">Cuscuta campestris</name>
    <dbReference type="NCBI Taxonomy" id="132261"/>
    <lineage>
        <taxon>Eukaryota</taxon>
        <taxon>Viridiplantae</taxon>
        <taxon>Streptophyta</taxon>
        <taxon>Embryophyta</taxon>
        <taxon>Tracheophyta</taxon>
        <taxon>Spermatophyta</taxon>
        <taxon>Magnoliopsida</taxon>
        <taxon>eudicotyledons</taxon>
        <taxon>Gunneridae</taxon>
        <taxon>Pentapetalae</taxon>
        <taxon>asterids</taxon>
        <taxon>lamiids</taxon>
        <taxon>Solanales</taxon>
        <taxon>Convolvulaceae</taxon>
        <taxon>Cuscuteae</taxon>
        <taxon>Cuscuta</taxon>
        <taxon>Cuscuta subgen. Grammica</taxon>
        <taxon>Cuscuta sect. Cleistogrammica</taxon>
    </lineage>
</organism>
<feature type="compositionally biased region" description="Basic and acidic residues" evidence="2">
    <location>
        <begin position="86"/>
        <end position="95"/>
    </location>
</feature>
<dbReference type="EMBL" id="OOIL02004034">
    <property type="protein sequence ID" value="VFQ90173.1"/>
    <property type="molecule type" value="Genomic_DNA"/>
</dbReference>
<evidence type="ECO:0000256" key="2">
    <source>
        <dbReference type="SAM" id="MobiDB-lite"/>
    </source>
</evidence>
<keyword evidence="1" id="KW-0175">Coiled coil</keyword>
<evidence type="ECO:0000313" key="4">
    <source>
        <dbReference type="Proteomes" id="UP000595140"/>
    </source>
</evidence>
<feature type="coiled-coil region" evidence="1">
    <location>
        <begin position="108"/>
        <end position="149"/>
    </location>
</feature>
<accession>A0A484MMI4</accession>